<evidence type="ECO:0000256" key="2">
    <source>
        <dbReference type="ARBA" id="ARBA00023274"/>
    </source>
</evidence>
<comment type="similarity">
    <text evidence="3">Belongs to the bacterial ribosomal protein bS16 family.</text>
</comment>
<dbReference type="PANTHER" id="PTHR12919">
    <property type="entry name" value="30S RIBOSOMAL PROTEIN S16"/>
    <property type="match status" value="1"/>
</dbReference>
<evidence type="ECO:0000256" key="3">
    <source>
        <dbReference type="HAMAP-Rule" id="MF_00385"/>
    </source>
</evidence>
<evidence type="ECO:0000256" key="1">
    <source>
        <dbReference type="ARBA" id="ARBA00022980"/>
    </source>
</evidence>
<dbReference type="NCBIfam" id="TIGR00002">
    <property type="entry name" value="S16"/>
    <property type="match status" value="1"/>
</dbReference>
<sequence>MLVIRLQRVGRRHQPSYRLVVSERRSKLGGPPVEDLGSYNPFSKTIAFKQERISHWMSIGAKPTVTVHNLLVKQGIVGGPKIKISIPKAEVKSKILKNEVPAEEKPAEVAAEVPAEQPAA</sequence>
<dbReference type="SUPFAM" id="SSF54565">
    <property type="entry name" value="Ribosomal protein S16"/>
    <property type="match status" value="1"/>
</dbReference>
<dbReference type="GO" id="GO:0015935">
    <property type="term" value="C:small ribosomal subunit"/>
    <property type="evidence" value="ECO:0007669"/>
    <property type="project" value="TreeGrafter"/>
</dbReference>
<reference evidence="4 5" key="1">
    <citation type="journal article" date="2016" name="Nat. Commun.">
        <title>Thousands of microbial genomes shed light on interconnected biogeochemical processes in an aquifer system.</title>
        <authorList>
            <person name="Anantharaman K."/>
            <person name="Brown C.T."/>
            <person name="Hug L.A."/>
            <person name="Sharon I."/>
            <person name="Castelle C.J."/>
            <person name="Probst A.J."/>
            <person name="Thomas B.C."/>
            <person name="Singh A."/>
            <person name="Wilkins M.J."/>
            <person name="Karaoz U."/>
            <person name="Brodie E.L."/>
            <person name="Williams K.H."/>
            <person name="Hubbard S.S."/>
            <person name="Banfield J.F."/>
        </authorList>
    </citation>
    <scope>NUCLEOTIDE SEQUENCE [LARGE SCALE GENOMIC DNA]</scope>
</reference>
<organism evidence="4 5">
    <name type="scientific">Candidatus Liptonbacteria bacterium RIFCSPLOWO2_01_FULL_45_15</name>
    <dbReference type="NCBI Taxonomy" id="1798649"/>
    <lineage>
        <taxon>Bacteria</taxon>
        <taxon>Candidatus Liptoniibacteriota</taxon>
    </lineage>
</organism>
<comment type="caution">
    <text evidence="4">The sequence shown here is derived from an EMBL/GenBank/DDBJ whole genome shotgun (WGS) entry which is preliminary data.</text>
</comment>
<dbReference type="InterPro" id="IPR023803">
    <property type="entry name" value="Ribosomal_bS16_dom_sf"/>
</dbReference>
<proteinExistence type="inferred from homology"/>
<gene>
    <name evidence="3" type="primary">rpsP</name>
    <name evidence="4" type="ORF">A3B13_02185</name>
</gene>
<keyword evidence="2 3" id="KW-0687">Ribonucleoprotein</keyword>
<dbReference type="EMBL" id="MHKZ01000016">
    <property type="protein sequence ID" value="OGZ00618.1"/>
    <property type="molecule type" value="Genomic_DNA"/>
</dbReference>
<dbReference type="Pfam" id="PF00886">
    <property type="entry name" value="Ribosomal_S16"/>
    <property type="match status" value="1"/>
</dbReference>
<protein>
    <recommendedName>
        <fullName evidence="3">Small ribosomal subunit protein bS16</fullName>
    </recommendedName>
</protein>
<dbReference type="Gene3D" id="3.30.1320.10">
    <property type="match status" value="1"/>
</dbReference>
<dbReference type="STRING" id="1798649.A3B13_02185"/>
<evidence type="ECO:0000313" key="4">
    <source>
        <dbReference type="EMBL" id="OGZ00618.1"/>
    </source>
</evidence>
<dbReference type="PANTHER" id="PTHR12919:SF20">
    <property type="entry name" value="SMALL RIBOSOMAL SUBUNIT PROTEIN BS16M"/>
    <property type="match status" value="1"/>
</dbReference>
<dbReference type="GO" id="GO:0003735">
    <property type="term" value="F:structural constituent of ribosome"/>
    <property type="evidence" value="ECO:0007669"/>
    <property type="project" value="InterPro"/>
</dbReference>
<dbReference type="Proteomes" id="UP000176287">
    <property type="component" value="Unassembled WGS sequence"/>
</dbReference>
<accession>A0A1G2CJM4</accession>
<keyword evidence="1 3" id="KW-0689">Ribosomal protein</keyword>
<dbReference type="AlphaFoldDB" id="A0A1G2CJM4"/>
<evidence type="ECO:0000313" key="5">
    <source>
        <dbReference type="Proteomes" id="UP000176287"/>
    </source>
</evidence>
<dbReference type="InterPro" id="IPR000307">
    <property type="entry name" value="Ribosomal_bS16"/>
</dbReference>
<dbReference type="GO" id="GO:0006412">
    <property type="term" value="P:translation"/>
    <property type="evidence" value="ECO:0007669"/>
    <property type="project" value="UniProtKB-UniRule"/>
</dbReference>
<name>A0A1G2CJM4_9BACT</name>
<dbReference type="GO" id="GO:0005737">
    <property type="term" value="C:cytoplasm"/>
    <property type="evidence" value="ECO:0007669"/>
    <property type="project" value="UniProtKB-ARBA"/>
</dbReference>
<dbReference type="HAMAP" id="MF_00385">
    <property type="entry name" value="Ribosomal_bS16"/>
    <property type="match status" value="1"/>
</dbReference>